<comment type="caution">
    <text evidence="3">The sequence shown here is derived from an EMBL/GenBank/DDBJ whole genome shotgun (WGS) entry which is preliminary data.</text>
</comment>
<evidence type="ECO:0000259" key="2">
    <source>
        <dbReference type="Pfam" id="PF07484"/>
    </source>
</evidence>
<reference evidence="4" key="1">
    <citation type="submission" date="2016-04" db="EMBL/GenBank/DDBJ databases">
        <title>Draft genome sequence of Paludibacter jiangxiensis strain NM7.</title>
        <authorList>
            <person name="Qiu Y."/>
            <person name="Matsuura N."/>
            <person name="Ohashi A."/>
            <person name="Tourlousse M.D."/>
            <person name="Sekiguchi Y."/>
        </authorList>
    </citation>
    <scope>NUCLEOTIDE SEQUENCE [LARGE SCALE GENOMIC DNA]</scope>
    <source>
        <strain evidence="4">NM7</strain>
    </source>
</reference>
<keyword evidence="4" id="KW-1185">Reference proteome</keyword>
<dbReference type="SUPFAM" id="SSF88874">
    <property type="entry name" value="Receptor-binding domain of short tail fibre protein gp12"/>
    <property type="match status" value="1"/>
</dbReference>
<dbReference type="InterPro" id="IPR011083">
    <property type="entry name" value="Phage_tail_collar_dom"/>
</dbReference>
<proteinExistence type="predicted"/>
<dbReference type="Gene3D" id="3.90.1340.10">
    <property type="entry name" value="Phage tail collar domain"/>
    <property type="match status" value="1"/>
</dbReference>
<feature type="region of interest" description="Disordered" evidence="1">
    <location>
        <begin position="134"/>
        <end position="171"/>
    </location>
</feature>
<sequence>MDEAFIGAIFAWPISWCPLSYSYCNGTQLSVAQNQALYSLLGTAFGGSIGKTFNLPNLQGRTIVGATNMGGTYPSGVNIPSAYVFASGGGSDIVTLSAAQAPLMSHSHTAIIAGTATATLTGLTATGALKATAQAGTTNTPGSSVSPARVPDTGSGDSIQAYGAPDNSTTMPVTVTVTPPSGGLPVDLSKTTVTVGVTPVPSIVTQPHNNMQPFLALNYIIALEGLYPQRQ</sequence>
<evidence type="ECO:0000256" key="1">
    <source>
        <dbReference type="SAM" id="MobiDB-lite"/>
    </source>
</evidence>
<dbReference type="OrthoDB" id="9810174at2"/>
<accession>A0A170ZDT1</accession>
<name>A0A170ZDT1_9BACT</name>
<feature type="domain" description="Phage tail collar" evidence="2">
    <location>
        <begin position="7"/>
        <end position="63"/>
    </location>
</feature>
<dbReference type="AlphaFoldDB" id="A0A170ZDT1"/>
<gene>
    <name evidence="3" type="ORF">PJIAN_2125</name>
</gene>
<dbReference type="InterPro" id="IPR037053">
    <property type="entry name" value="Phage_tail_collar_dom_sf"/>
</dbReference>
<organism evidence="3 4">
    <name type="scientific">Paludibacter jiangxiensis</name>
    <dbReference type="NCBI Taxonomy" id="681398"/>
    <lineage>
        <taxon>Bacteria</taxon>
        <taxon>Pseudomonadati</taxon>
        <taxon>Bacteroidota</taxon>
        <taxon>Bacteroidia</taxon>
        <taxon>Bacteroidales</taxon>
        <taxon>Paludibacteraceae</taxon>
        <taxon>Paludibacter</taxon>
    </lineage>
</organism>
<dbReference type="Pfam" id="PF07484">
    <property type="entry name" value="Collar"/>
    <property type="match status" value="1"/>
</dbReference>
<dbReference type="RefSeq" id="WP_068702985.1">
    <property type="nucleotide sequence ID" value="NZ_BDCR01000002.1"/>
</dbReference>
<evidence type="ECO:0000313" key="4">
    <source>
        <dbReference type="Proteomes" id="UP000076586"/>
    </source>
</evidence>
<protein>
    <submittedName>
        <fullName evidence="3">Microcystin-dependent protein</fullName>
    </submittedName>
</protein>
<dbReference type="STRING" id="681398.PJIAN_2125"/>
<evidence type="ECO:0000313" key="3">
    <source>
        <dbReference type="EMBL" id="GAT62566.1"/>
    </source>
</evidence>
<reference evidence="4" key="2">
    <citation type="journal article" date="2017" name="Genome Announc.">
        <title>Draft genome sequence of Paludibacter jiangxiensis NM7(T), a propionate-producing fermentative bacterium.</title>
        <authorList>
            <person name="Qiu Y.-L."/>
            <person name="Tourlousse D.M."/>
            <person name="Matsuura N."/>
            <person name="Ohashi A."/>
            <person name="Sekiguchi Y."/>
        </authorList>
    </citation>
    <scope>NUCLEOTIDE SEQUENCE [LARGE SCALE GENOMIC DNA]</scope>
    <source>
        <strain evidence="4">NM7</strain>
    </source>
</reference>
<dbReference type="EMBL" id="BDCR01000002">
    <property type="protein sequence ID" value="GAT62566.1"/>
    <property type="molecule type" value="Genomic_DNA"/>
</dbReference>
<dbReference type="Proteomes" id="UP000076586">
    <property type="component" value="Unassembled WGS sequence"/>
</dbReference>